<evidence type="ECO:0000256" key="4">
    <source>
        <dbReference type="ARBA" id="ARBA00022989"/>
    </source>
</evidence>
<evidence type="ECO:0000256" key="5">
    <source>
        <dbReference type="ARBA" id="ARBA00023136"/>
    </source>
</evidence>
<comment type="subcellular location">
    <subcellularLocation>
        <location evidence="1">Membrane</location>
        <topology evidence="1">Multi-pass membrane protein</topology>
    </subcellularLocation>
</comment>
<feature type="transmembrane region" description="Helical" evidence="6">
    <location>
        <begin position="129"/>
        <end position="149"/>
    </location>
</feature>
<keyword evidence="5 6" id="KW-0472">Membrane</keyword>
<protein>
    <submittedName>
        <fullName evidence="7">Rod shape determining protein RodA</fullName>
    </submittedName>
</protein>
<evidence type="ECO:0000313" key="8">
    <source>
        <dbReference type="Proteomes" id="UP000187651"/>
    </source>
</evidence>
<dbReference type="AlphaFoldDB" id="A0A1G9VFD1"/>
<feature type="transmembrane region" description="Helical" evidence="6">
    <location>
        <begin position="318"/>
        <end position="341"/>
    </location>
</feature>
<gene>
    <name evidence="7" type="ORF">SAMN05216544_0938</name>
</gene>
<dbReference type="GO" id="GO:0008360">
    <property type="term" value="P:regulation of cell shape"/>
    <property type="evidence" value="ECO:0007669"/>
    <property type="project" value="UniProtKB-KW"/>
</dbReference>
<evidence type="ECO:0000256" key="2">
    <source>
        <dbReference type="ARBA" id="ARBA00022692"/>
    </source>
</evidence>
<dbReference type="Proteomes" id="UP000187651">
    <property type="component" value="Unassembled WGS sequence"/>
</dbReference>
<dbReference type="PANTHER" id="PTHR30474">
    <property type="entry name" value="CELL CYCLE PROTEIN"/>
    <property type="match status" value="1"/>
</dbReference>
<reference evidence="8" key="1">
    <citation type="submission" date="2016-10" db="EMBL/GenBank/DDBJ databases">
        <authorList>
            <person name="Varghese N."/>
            <person name="Submissions S."/>
        </authorList>
    </citation>
    <scope>NUCLEOTIDE SEQUENCE [LARGE SCALE GENOMIC DNA]</scope>
    <source>
        <strain evidence="8">M83</strain>
    </source>
</reference>
<dbReference type="EMBL" id="FNHZ01000002">
    <property type="protein sequence ID" value="SDM70810.1"/>
    <property type="molecule type" value="Genomic_DNA"/>
</dbReference>
<dbReference type="GO" id="GO:0032153">
    <property type="term" value="C:cell division site"/>
    <property type="evidence" value="ECO:0007669"/>
    <property type="project" value="TreeGrafter"/>
</dbReference>
<organism evidence="7 8">
    <name type="scientific">Lachnospira pectinoschiza</name>
    <dbReference type="NCBI Taxonomy" id="28052"/>
    <lineage>
        <taxon>Bacteria</taxon>
        <taxon>Bacillati</taxon>
        <taxon>Bacillota</taxon>
        <taxon>Clostridia</taxon>
        <taxon>Lachnospirales</taxon>
        <taxon>Lachnospiraceae</taxon>
        <taxon>Lachnospira</taxon>
    </lineage>
</organism>
<keyword evidence="2 6" id="KW-0812">Transmembrane</keyword>
<feature type="transmembrane region" description="Helical" evidence="6">
    <location>
        <begin position="285"/>
        <end position="306"/>
    </location>
</feature>
<accession>A0A1G9VFD1</accession>
<feature type="transmembrane region" description="Helical" evidence="6">
    <location>
        <begin position="347"/>
        <end position="370"/>
    </location>
</feature>
<dbReference type="GO" id="GO:0015648">
    <property type="term" value="F:lipid-linked peptidoglycan transporter activity"/>
    <property type="evidence" value="ECO:0007669"/>
    <property type="project" value="TreeGrafter"/>
</dbReference>
<evidence type="ECO:0000313" key="7">
    <source>
        <dbReference type="EMBL" id="SDM70810.1"/>
    </source>
</evidence>
<evidence type="ECO:0000256" key="6">
    <source>
        <dbReference type="SAM" id="Phobius"/>
    </source>
</evidence>
<name>A0A1G9VFD1_9FIRM</name>
<dbReference type="InterPro" id="IPR001182">
    <property type="entry name" value="FtsW/RodA"/>
</dbReference>
<dbReference type="PANTHER" id="PTHR30474:SF1">
    <property type="entry name" value="PEPTIDOGLYCAN GLYCOSYLTRANSFERASE MRDB"/>
    <property type="match status" value="1"/>
</dbReference>
<keyword evidence="4 6" id="KW-1133">Transmembrane helix</keyword>
<feature type="transmembrane region" description="Helical" evidence="6">
    <location>
        <begin position="67"/>
        <end position="88"/>
    </location>
</feature>
<proteinExistence type="predicted"/>
<evidence type="ECO:0000256" key="3">
    <source>
        <dbReference type="ARBA" id="ARBA00022960"/>
    </source>
</evidence>
<feature type="transmembrane region" description="Helical" evidence="6">
    <location>
        <begin position="180"/>
        <end position="197"/>
    </location>
</feature>
<dbReference type="GO" id="GO:0005886">
    <property type="term" value="C:plasma membrane"/>
    <property type="evidence" value="ECO:0007669"/>
    <property type="project" value="TreeGrafter"/>
</dbReference>
<feature type="transmembrane region" description="Helical" evidence="6">
    <location>
        <begin position="12"/>
        <end position="30"/>
    </location>
</feature>
<feature type="transmembrane region" description="Helical" evidence="6">
    <location>
        <begin position="42"/>
        <end position="60"/>
    </location>
</feature>
<dbReference type="RefSeq" id="WP_074521164.1">
    <property type="nucleotide sequence ID" value="NZ_FNHZ01000002.1"/>
</dbReference>
<evidence type="ECO:0000256" key="1">
    <source>
        <dbReference type="ARBA" id="ARBA00004141"/>
    </source>
</evidence>
<feature type="transmembrane region" description="Helical" evidence="6">
    <location>
        <begin position="155"/>
        <end position="173"/>
    </location>
</feature>
<keyword evidence="3" id="KW-0133">Cell shape</keyword>
<sequence length="391" mass="43501">MIFKKYQLRSYNFRLVALIIITCVYAILIVNSANSAYTLRQGAGMLLSFVMMIVISFIDYNWILKYYWLWYAISTILLLAVKLVGSSAKGAQRWISFGGFSVQPSEFTKLILILVLSKMISMYKDRLNTFKFLGVLAVTVGFQLLLILAQPDLSTTLLTFVICVVIIYCAGLEYKMIGKILMVVIPVIVVLLAYVILDENQVILKKYQRNRIMTYIDSNYSTDDDDEDDGSDDDTYQQYYAVQAIGSGQLTGKGLNNDDSSSLKNAGYIAEAQNDFIFAVIGEELGFVGSVFTIFLIFAIVAECLITAVKAQNFAGRLICCGVAAYIGFQSFFNIGVVTWILPNTGIPLPFFSCGITSLITVFTSMGIVLNVGLHTKVERDEDLFAPDFKG</sequence>
<dbReference type="GO" id="GO:0051301">
    <property type="term" value="P:cell division"/>
    <property type="evidence" value="ECO:0007669"/>
    <property type="project" value="InterPro"/>
</dbReference>
<keyword evidence="8" id="KW-1185">Reference proteome</keyword>
<dbReference type="Pfam" id="PF01098">
    <property type="entry name" value="FTSW_RODA_SPOVE"/>
    <property type="match status" value="1"/>
</dbReference>